<feature type="transmembrane region" description="Helical" evidence="1">
    <location>
        <begin position="31"/>
        <end position="53"/>
    </location>
</feature>
<evidence type="ECO:0000313" key="3">
    <source>
        <dbReference type="Proteomes" id="UP000267029"/>
    </source>
</evidence>
<protein>
    <submittedName>
        <fullName evidence="2">Uncharacterized protein</fullName>
    </submittedName>
</protein>
<dbReference type="EMBL" id="UXSR01000084">
    <property type="protein sequence ID" value="VDD74832.1"/>
    <property type="molecule type" value="Genomic_DNA"/>
</dbReference>
<accession>A0A0R3U2V4</accession>
<keyword evidence="3" id="KW-1185">Reference proteome</keyword>
<organism evidence="2 3">
    <name type="scientific">Mesocestoides corti</name>
    <name type="common">Flatworm</name>
    <dbReference type="NCBI Taxonomy" id="53468"/>
    <lineage>
        <taxon>Eukaryota</taxon>
        <taxon>Metazoa</taxon>
        <taxon>Spiralia</taxon>
        <taxon>Lophotrochozoa</taxon>
        <taxon>Platyhelminthes</taxon>
        <taxon>Cestoda</taxon>
        <taxon>Eucestoda</taxon>
        <taxon>Cyclophyllidea</taxon>
        <taxon>Mesocestoididae</taxon>
        <taxon>Mesocestoides</taxon>
    </lineage>
</organism>
<name>A0A0R3U2V4_MESCO</name>
<evidence type="ECO:0000256" key="1">
    <source>
        <dbReference type="SAM" id="Phobius"/>
    </source>
</evidence>
<proteinExistence type="predicted"/>
<reference evidence="2 3" key="1">
    <citation type="submission" date="2018-10" db="EMBL/GenBank/DDBJ databases">
        <authorList>
            <consortium name="Pathogen Informatics"/>
        </authorList>
    </citation>
    <scope>NUCLEOTIDE SEQUENCE [LARGE SCALE GENOMIC DNA]</scope>
</reference>
<feature type="transmembrane region" description="Helical" evidence="1">
    <location>
        <begin position="65"/>
        <end position="87"/>
    </location>
</feature>
<keyword evidence="1" id="KW-1133">Transmembrane helix</keyword>
<gene>
    <name evidence="2" type="ORF">MCOS_LOCUS835</name>
</gene>
<feature type="transmembrane region" description="Helical" evidence="1">
    <location>
        <begin position="107"/>
        <end position="129"/>
    </location>
</feature>
<evidence type="ECO:0000313" key="2">
    <source>
        <dbReference type="EMBL" id="VDD74832.1"/>
    </source>
</evidence>
<keyword evidence="1" id="KW-0812">Transmembrane</keyword>
<keyword evidence="1" id="KW-0472">Membrane</keyword>
<dbReference type="AlphaFoldDB" id="A0A0R3U2V4"/>
<sequence length="150" mass="16775">MSASASSSLPFTMSVFCILCNMSEKVLPPKIFSLFIHLIIVSVPSNSSGNLCLPRRLFSRLYTLFLLVFSNLLLASLLTLSCIMPLFQGNLFVISMELSPSSPSSIILFFPGILFNSTSLRTILAVAEFTANRHMTARSIHRRHDFILEW</sequence>
<dbReference type="Proteomes" id="UP000267029">
    <property type="component" value="Unassembled WGS sequence"/>
</dbReference>